<dbReference type="InterPro" id="IPR036397">
    <property type="entry name" value="RNaseH_sf"/>
</dbReference>
<organism evidence="2 3">
    <name type="scientific">Nakamurella leprariae</name>
    <dbReference type="NCBI Taxonomy" id="2803911"/>
    <lineage>
        <taxon>Bacteria</taxon>
        <taxon>Bacillati</taxon>
        <taxon>Actinomycetota</taxon>
        <taxon>Actinomycetes</taxon>
        <taxon>Nakamurellales</taxon>
        <taxon>Nakamurellaceae</taxon>
        <taxon>Nakamurella</taxon>
    </lineage>
</organism>
<dbReference type="InterPro" id="IPR010997">
    <property type="entry name" value="HRDC-like_sf"/>
</dbReference>
<dbReference type="SUPFAM" id="SSF53098">
    <property type="entry name" value="Ribonuclease H-like"/>
    <property type="match status" value="1"/>
</dbReference>
<dbReference type="Pfam" id="PF01612">
    <property type="entry name" value="DNA_pol_A_exo1"/>
    <property type="match status" value="1"/>
</dbReference>
<dbReference type="GO" id="GO:0008408">
    <property type="term" value="F:3'-5' exonuclease activity"/>
    <property type="evidence" value="ECO:0007669"/>
    <property type="project" value="InterPro"/>
</dbReference>
<evidence type="ECO:0000313" key="3">
    <source>
        <dbReference type="Proteomes" id="UP000663792"/>
    </source>
</evidence>
<dbReference type="EMBL" id="JAERWK010000008">
    <property type="protein sequence ID" value="MBM9467077.1"/>
    <property type="molecule type" value="Genomic_DNA"/>
</dbReference>
<proteinExistence type="predicted"/>
<accession>A0A938YER2</accession>
<dbReference type="PANTHER" id="PTHR47649">
    <property type="entry name" value="RIBONUCLEASE D"/>
    <property type="match status" value="1"/>
</dbReference>
<dbReference type="AlphaFoldDB" id="A0A938YER2"/>
<protein>
    <submittedName>
        <fullName evidence="2">HRDC domain-containing protein</fullName>
    </submittedName>
</protein>
<dbReference type="InterPro" id="IPR041605">
    <property type="entry name" value="Exo_C"/>
</dbReference>
<reference evidence="2" key="1">
    <citation type="submission" date="2021-01" db="EMBL/GenBank/DDBJ databases">
        <title>YIM 132084 draft genome.</title>
        <authorList>
            <person name="An D."/>
        </authorList>
    </citation>
    <scope>NUCLEOTIDE SEQUENCE</scope>
    <source>
        <strain evidence="2">YIM 132084</strain>
    </source>
</reference>
<dbReference type="GO" id="GO:0006139">
    <property type="term" value="P:nucleobase-containing compound metabolic process"/>
    <property type="evidence" value="ECO:0007669"/>
    <property type="project" value="InterPro"/>
</dbReference>
<dbReference type="InterPro" id="IPR012337">
    <property type="entry name" value="RNaseH-like_sf"/>
</dbReference>
<dbReference type="InterPro" id="IPR002562">
    <property type="entry name" value="3'-5'_exonuclease_dom"/>
</dbReference>
<dbReference type="InterPro" id="IPR051086">
    <property type="entry name" value="RNase_D-like"/>
</dbReference>
<name>A0A938YER2_9ACTN</name>
<feature type="domain" description="HRDC" evidence="1">
    <location>
        <begin position="231"/>
        <end position="311"/>
    </location>
</feature>
<dbReference type="GO" id="GO:0000166">
    <property type="term" value="F:nucleotide binding"/>
    <property type="evidence" value="ECO:0007669"/>
    <property type="project" value="InterPro"/>
</dbReference>
<dbReference type="InterPro" id="IPR002121">
    <property type="entry name" value="HRDC_dom"/>
</dbReference>
<comment type="caution">
    <text evidence="2">The sequence shown here is derived from an EMBL/GenBank/DDBJ whole genome shotgun (WGS) entry which is preliminary data.</text>
</comment>
<dbReference type="SMART" id="SM00341">
    <property type="entry name" value="HRDC"/>
    <property type="match status" value="1"/>
</dbReference>
<dbReference type="Pfam" id="PF18305">
    <property type="entry name" value="DNA_pol_A_exoN"/>
    <property type="match status" value="1"/>
</dbReference>
<gene>
    <name evidence="2" type="ORF">JL106_07250</name>
</gene>
<dbReference type="SUPFAM" id="SSF47819">
    <property type="entry name" value="HRDC-like"/>
    <property type="match status" value="1"/>
</dbReference>
<keyword evidence="3" id="KW-1185">Reference proteome</keyword>
<dbReference type="CDD" id="cd06142">
    <property type="entry name" value="RNaseD_exo"/>
    <property type="match status" value="1"/>
</dbReference>
<dbReference type="Gene3D" id="1.10.150.80">
    <property type="entry name" value="HRDC domain"/>
    <property type="match status" value="2"/>
</dbReference>
<sequence>MPDADDQARPEAPVAVPLLAPRDGDVTPVVDPVELHAWRDRLAGGTDPVALDAERASGYRYTARAYLVQLRRPDVGTALFDPIPLGDLSILDDVLAGSEWVLHAANQDLACLAELGLRPRTLFDTELAGRLAGLPRVGLGPLVERMLGLQLSKGHGAADWSTRPLPQEWLTYAALDVEVLVELRDAMAELLQAQGKLEWARQEFAAIVAAEPPAPRVDPWRRTSGIHKVRDRRTLAIIRELWRARDDLARRRDLAPHRVLPDSAIVAAASAAPATEAELVGLPVFAGRMQRRSAPYWLGAITAGRTAPASELPDVRAAGDGPPAPAKWSAKDPAAAARLTAARAAMTELSERVQVPVENLLAPDLLRRVLWQPPADSGVAAVAAALAERGARPWQVELTAPVVHAALAARS</sequence>
<dbReference type="Gene3D" id="3.30.420.10">
    <property type="entry name" value="Ribonuclease H-like superfamily/Ribonuclease H"/>
    <property type="match status" value="1"/>
</dbReference>
<dbReference type="GO" id="GO:0003676">
    <property type="term" value="F:nucleic acid binding"/>
    <property type="evidence" value="ECO:0007669"/>
    <property type="project" value="InterPro"/>
</dbReference>
<dbReference type="Pfam" id="PF00570">
    <property type="entry name" value="HRDC"/>
    <property type="match status" value="1"/>
</dbReference>
<evidence type="ECO:0000259" key="1">
    <source>
        <dbReference type="PROSITE" id="PS50967"/>
    </source>
</evidence>
<evidence type="ECO:0000313" key="2">
    <source>
        <dbReference type="EMBL" id="MBM9467077.1"/>
    </source>
</evidence>
<dbReference type="PROSITE" id="PS50967">
    <property type="entry name" value="HRDC"/>
    <property type="match status" value="1"/>
</dbReference>
<dbReference type="InterPro" id="IPR044876">
    <property type="entry name" value="HRDC_dom_sf"/>
</dbReference>
<dbReference type="PANTHER" id="PTHR47649:SF1">
    <property type="entry name" value="RIBONUCLEASE D"/>
    <property type="match status" value="1"/>
</dbReference>
<dbReference type="SMART" id="SM00474">
    <property type="entry name" value="35EXOc"/>
    <property type="match status" value="1"/>
</dbReference>
<dbReference type="Proteomes" id="UP000663792">
    <property type="component" value="Unassembled WGS sequence"/>
</dbReference>
<dbReference type="RefSeq" id="WP_205260088.1">
    <property type="nucleotide sequence ID" value="NZ_JAERWK010000008.1"/>
</dbReference>